<sequence length="53" mass="5848">MSYLTIIAVVWAICAIGAVLFIRGAAQRNHEPLRKQSEREPVTPASKDFSHPA</sequence>
<accession>A0A158C2S7</accession>
<keyword evidence="2" id="KW-0472">Membrane</keyword>
<evidence type="ECO:0000256" key="2">
    <source>
        <dbReference type="SAM" id="Phobius"/>
    </source>
</evidence>
<reference evidence="3" key="1">
    <citation type="submission" date="2016-01" db="EMBL/GenBank/DDBJ databases">
        <authorList>
            <person name="Peeters C."/>
        </authorList>
    </citation>
    <scope>NUCLEOTIDE SEQUENCE [LARGE SCALE GENOMIC DNA]</scope>
    <source>
        <strain evidence="3">LMG 29325</strain>
    </source>
</reference>
<keyword evidence="2" id="KW-0812">Transmembrane</keyword>
<dbReference type="AlphaFoldDB" id="A0A158C2S7"/>
<proteinExistence type="predicted"/>
<dbReference type="RefSeq" id="WP_200818197.1">
    <property type="nucleotide sequence ID" value="NZ_FCOJ02000041.1"/>
</dbReference>
<gene>
    <name evidence="3" type="ORF">AWB82_04904</name>
</gene>
<keyword evidence="2" id="KW-1133">Transmembrane helix</keyword>
<feature type="region of interest" description="Disordered" evidence="1">
    <location>
        <begin position="30"/>
        <end position="53"/>
    </location>
</feature>
<evidence type="ECO:0000256" key="1">
    <source>
        <dbReference type="SAM" id="MobiDB-lite"/>
    </source>
</evidence>
<evidence type="ECO:0000313" key="3">
    <source>
        <dbReference type="EMBL" id="SAK76561.1"/>
    </source>
</evidence>
<feature type="transmembrane region" description="Helical" evidence="2">
    <location>
        <begin position="6"/>
        <end position="26"/>
    </location>
</feature>
<organism evidence="3 4">
    <name type="scientific">Caballeronia glebae</name>
    <dbReference type="NCBI Taxonomy" id="1777143"/>
    <lineage>
        <taxon>Bacteria</taxon>
        <taxon>Pseudomonadati</taxon>
        <taxon>Pseudomonadota</taxon>
        <taxon>Betaproteobacteria</taxon>
        <taxon>Burkholderiales</taxon>
        <taxon>Burkholderiaceae</taxon>
        <taxon>Caballeronia</taxon>
    </lineage>
</organism>
<dbReference type="EMBL" id="FCOJ02000041">
    <property type="protein sequence ID" value="SAK76561.1"/>
    <property type="molecule type" value="Genomic_DNA"/>
</dbReference>
<name>A0A158C2S7_9BURK</name>
<dbReference type="Proteomes" id="UP000054596">
    <property type="component" value="Unassembled WGS sequence"/>
</dbReference>
<protein>
    <submittedName>
        <fullName evidence="3">Uncharacterized protein</fullName>
    </submittedName>
</protein>
<comment type="caution">
    <text evidence="3">The sequence shown here is derived from an EMBL/GenBank/DDBJ whole genome shotgun (WGS) entry which is preliminary data.</text>
</comment>
<feature type="compositionally biased region" description="Basic and acidic residues" evidence="1">
    <location>
        <begin position="30"/>
        <end position="41"/>
    </location>
</feature>
<evidence type="ECO:0000313" key="4">
    <source>
        <dbReference type="Proteomes" id="UP000054596"/>
    </source>
</evidence>
<keyword evidence="4" id="KW-1185">Reference proteome</keyword>